<keyword evidence="1" id="KW-0805">Transcription regulation</keyword>
<keyword evidence="3" id="KW-0010">Activator</keyword>
<comment type="caution">
    <text evidence="7">The sequence shown here is derived from an EMBL/GenBank/DDBJ whole genome shotgun (WGS) entry which is preliminary data.</text>
</comment>
<evidence type="ECO:0000313" key="8">
    <source>
        <dbReference type="Proteomes" id="UP000290649"/>
    </source>
</evidence>
<dbReference type="PANTHER" id="PTHR24567">
    <property type="entry name" value="CRP FAMILY TRANSCRIPTIONAL REGULATORY PROTEIN"/>
    <property type="match status" value="1"/>
</dbReference>
<evidence type="ECO:0000259" key="6">
    <source>
        <dbReference type="PROSITE" id="PS51063"/>
    </source>
</evidence>
<dbReference type="SMART" id="SM00100">
    <property type="entry name" value="cNMP"/>
    <property type="match status" value="1"/>
</dbReference>
<dbReference type="EMBL" id="QOUX01000001">
    <property type="protein sequence ID" value="RXJ03899.1"/>
    <property type="molecule type" value="Genomic_DNA"/>
</dbReference>
<evidence type="ECO:0000256" key="4">
    <source>
        <dbReference type="ARBA" id="ARBA00023163"/>
    </source>
</evidence>
<dbReference type="PRINTS" id="PR00034">
    <property type="entry name" value="HTHCRP"/>
</dbReference>
<dbReference type="InterPro" id="IPR014710">
    <property type="entry name" value="RmlC-like_jellyroll"/>
</dbReference>
<dbReference type="Gene3D" id="1.10.10.10">
    <property type="entry name" value="Winged helix-like DNA-binding domain superfamily/Winged helix DNA-binding domain"/>
    <property type="match status" value="1"/>
</dbReference>
<dbReference type="InterPro" id="IPR036390">
    <property type="entry name" value="WH_DNA-bd_sf"/>
</dbReference>
<dbReference type="Pfam" id="PF13545">
    <property type="entry name" value="HTH_Crp_2"/>
    <property type="match status" value="1"/>
</dbReference>
<feature type="domain" description="HTH crp-type" evidence="6">
    <location>
        <begin position="147"/>
        <end position="213"/>
    </location>
</feature>
<dbReference type="InterPro" id="IPR050397">
    <property type="entry name" value="Env_Response_Regulators"/>
</dbReference>
<keyword evidence="2" id="KW-0238">DNA-binding</keyword>
<dbReference type="SUPFAM" id="SSF46785">
    <property type="entry name" value="Winged helix' DNA-binding domain"/>
    <property type="match status" value="1"/>
</dbReference>
<dbReference type="PROSITE" id="PS51063">
    <property type="entry name" value="HTH_CRP_2"/>
    <property type="match status" value="1"/>
</dbReference>
<accession>A0A4Q0VWP9</accession>
<name>A0A4Q0VWP9_9BACI</name>
<reference evidence="7 8" key="1">
    <citation type="journal article" date="2019" name="Int. J. Syst. Evol. Microbiol.">
        <title>Anaerobacillus alkaliphilus sp. nov., a novel alkaliphilic and moderately halophilic bacterium.</title>
        <authorList>
            <person name="Borsodi A.K."/>
            <person name="Aszalos J.M."/>
            <person name="Bihari P."/>
            <person name="Nagy I."/>
            <person name="Schumann P."/>
            <person name="Sproer C."/>
            <person name="Kovacs A.L."/>
            <person name="Boka K."/>
            <person name="Dobosy P."/>
            <person name="Ovari M."/>
            <person name="Szili-Kovacs T."/>
            <person name="Toth E."/>
        </authorList>
    </citation>
    <scope>NUCLEOTIDE SEQUENCE [LARGE SCALE GENOMIC DNA]</scope>
    <source>
        <strain evidence="7 8">B16-10</strain>
    </source>
</reference>
<feature type="domain" description="Cyclic nucleotide-binding" evidence="5">
    <location>
        <begin position="13"/>
        <end position="133"/>
    </location>
</feature>
<dbReference type="CDD" id="cd00092">
    <property type="entry name" value="HTH_CRP"/>
    <property type="match status" value="1"/>
</dbReference>
<dbReference type="PROSITE" id="PS00042">
    <property type="entry name" value="HTH_CRP_1"/>
    <property type="match status" value="1"/>
</dbReference>
<dbReference type="CDD" id="cd00038">
    <property type="entry name" value="CAP_ED"/>
    <property type="match status" value="1"/>
</dbReference>
<dbReference type="InterPro" id="IPR018490">
    <property type="entry name" value="cNMP-bd_dom_sf"/>
</dbReference>
<dbReference type="AlphaFoldDB" id="A0A4Q0VWP9"/>
<evidence type="ECO:0000256" key="2">
    <source>
        <dbReference type="ARBA" id="ARBA00023125"/>
    </source>
</evidence>
<keyword evidence="8" id="KW-1185">Reference proteome</keyword>
<organism evidence="7 8">
    <name type="scientific">Anaerobacillus alkaliphilus</name>
    <dbReference type="NCBI Taxonomy" id="1548597"/>
    <lineage>
        <taxon>Bacteria</taxon>
        <taxon>Bacillati</taxon>
        <taxon>Bacillota</taxon>
        <taxon>Bacilli</taxon>
        <taxon>Bacillales</taxon>
        <taxon>Bacillaceae</taxon>
        <taxon>Anaerobacillus</taxon>
    </lineage>
</organism>
<sequence length="213" mass="24545">MKNWEALLKKNEFFIGLTSEEIRPLLDQAVEKNFDDKDVLFSEGDDRNFLFVLGKGTVLISKLSEDGEESLINILTSGEIFPHTGFFDDRPYPGTATAKKQAEVLLIPIASFERFVETHPHLSFRIIKEMSKKIYTLQKKLNEMLSMNVEERLLSTLRQMNDLSETELIHLTHQELGNIVGASRETVTRQLKKLEQQGRVKIRKDRILLVDDL</sequence>
<dbReference type="Proteomes" id="UP000290649">
    <property type="component" value="Unassembled WGS sequence"/>
</dbReference>
<proteinExistence type="predicted"/>
<dbReference type="OrthoDB" id="9810708at2"/>
<dbReference type="GO" id="GO:0003677">
    <property type="term" value="F:DNA binding"/>
    <property type="evidence" value="ECO:0007669"/>
    <property type="project" value="UniProtKB-KW"/>
</dbReference>
<dbReference type="SMART" id="SM00419">
    <property type="entry name" value="HTH_CRP"/>
    <property type="match status" value="1"/>
</dbReference>
<dbReference type="InterPro" id="IPR000595">
    <property type="entry name" value="cNMP-bd_dom"/>
</dbReference>
<protein>
    <submittedName>
        <fullName evidence="7">Crp/Fnr family transcriptional regulator</fullName>
    </submittedName>
</protein>
<dbReference type="SUPFAM" id="SSF51206">
    <property type="entry name" value="cAMP-binding domain-like"/>
    <property type="match status" value="1"/>
</dbReference>
<evidence type="ECO:0000259" key="5">
    <source>
        <dbReference type="PROSITE" id="PS50042"/>
    </source>
</evidence>
<dbReference type="InterPro" id="IPR012318">
    <property type="entry name" value="HTH_CRP"/>
</dbReference>
<keyword evidence="4" id="KW-0804">Transcription</keyword>
<dbReference type="PANTHER" id="PTHR24567:SF26">
    <property type="entry name" value="REGULATORY PROTEIN YEIL"/>
    <property type="match status" value="1"/>
</dbReference>
<dbReference type="InterPro" id="IPR036388">
    <property type="entry name" value="WH-like_DNA-bd_sf"/>
</dbReference>
<gene>
    <name evidence="7" type="ORF">DS745_00460</name>
</gene>
<dbReference type="Gene3D" id="2.60.120.10">
    <property type="entry name" value="Jelly Rolls"/>
    <property type="match status" value="1"/>
</dbReference>
<dbReference type="GO" id="GO:0005829">
    <property type="term" value="C:cytosol"/>
    <property type="evidence" value="ECO:0007669"/>
    <property type="project" value="TreeGrafter"/>
</dbReference>
<dbReference type="Pfam" id="PF00027">
    <property type="entry name" value="cNMP_binding"/>
    <property type="match status" value="1"/>
</dbReference>
<evidence type="ECO:0000256" key="3">
    <source>
        <dbReference type="ARBA" id="ARBA00023159"/>
    </source>
</evidence>
<dbReference type="InterPro" id="IPR018335">
    <property type="entry name" value="Tscrpt_reg_HTH_Crp-type_CS"/>
</dbReference>
<dbReference type="RefSeq" id="WP_129076241.1">
    <property type="nucleotide sequence ID" value="NZ_QOUX01000001.1"/>
</dbReference>
<dbReference type="PROSITE" id="PS50042">
    <property type="entry name" value="CNMP_BINDING_3"/>
    <property type="match status" value="1"/>
</dbReference>
<dbReference type="GO" id="GO:0003700">
    <property type="term" value="F:DNA-binding transcription factor activity"/>
    <property type="evidence" value="ECO:0007669"/>
    <property type="project" value="InterPro"/>
</dbReference>
<evidence type="ECO:0000256" key="1">
    <source>
        <dbReference type="ARBA" id="ARBA00023015"/>
    </source>
</evidence>
<evidence type="ECO:0000313" key="7">
    <source>
        <dbReference type="EMBL" id="RXJ03899.1"/>
    </source>
</evidence>